<dbReference type="RefSeq" id="WP_281802989.1">
    <property type="nucleotide sequence ID" value="NZ_BSEC01000001.1"/>
</dbReference>
<name>A0A9W6GUS3_9HYPH</name>
<evidence type="ECO:0000256" key="1">
    <source>
        <dbReference type="ARBA" id="ARBA00006226"/>
    </source>
</evidence>
<dbReference type="InterPro" id="IPR051803">
    <property type="entry name" value="TA_system_RelE-like_toxin"/>
</dbReference>
<gene>
    <name evidence="3" type="ORF">LMG27198_22720</name>
</gene>
<dbReference type="EMBL" id="BSEC01000001">
    <property type="protein sequence ID" value="GLI93280.1"/>
    <property type="molecule type" value="Genomic_DNA"/>
</dbReference>
<dbReference type="InterPro" id="IPR035093">
    <property type="entry name" value="RelE/ParE_toxin_dom_sf"/>
</dbReference>
<evidence type="ECO:0000313" key="4">
    <source>
        <dbReference type="Proteomes" id="UP001144323"/>
    </source>
</evidence>
<evidence type="ECO:0000313" key="3">
    <source>
        <dbReference type="EMBL" id="GLI93280.1"/>
    </source>
</evidence>
<proteinExistence type="inferred from homology"/>
<accession>A0A9W6GUS3</accession>
<comment type="caution">
    <text evidence="3">The sequence shown here is derived from an EMBL/GenBank/DDBJ whole genome shotgun (WGS) entry which is preliminary data.</text>
</comment>
<dbReference type="PANTHER" id="PTHR33755">
    <property type="entry name" value="TOXIN PARE1-RELATED"/>
    <property type="match status" value="1"/>
</dbReference>
<reference evidence="3" key="1">
    <citation type="journal article" date="2023" name="Int. J. Syst. Evol. Microbiol.">
        <title>Methylocystis iwaonis sp. nov., a type II methane-oxidizing bacterium from surface soil of a rice paddy field in Japan, and emended description of the genus Methylocystis (ex Whittenbury et al. 1970) Bowman et al. 1993.</title>
        <authorList>
            <person name="Kaise H."/>
            <person name="Sawadogo J.B."/>
            <person name="Alam M.S."/>
            <person name="Ueno C."/>
            <person name="Dianou D."/>
            <person name="Shinjo R."/>
            <person name="Asakawa S."/>
        </authorList>
    </citation>
    <scope>NUCLEOTIDE SEQUENCE</scope>
    <source>
        <strain evidence="3">LMG27198</strain>
    </source>
</reference>
<dbReference type="AlphaFoldDB" id="A0A9W6GUS3"/>
<sequence>MTVRFTRRAIDDIARIFTYLDERSPAGAFSVKRALKRTIETIETFPMGGRVSGWKELRERPVSPYPYVVYWAVEGEDVLIIHIRHAARRPPE</sequence>
<dbReference type="Proteomes" id="UP001144323">
    <property type="component" value="Unassembled WGS sequence"/>
</dbReference>
<comment type="similarity">
    <text evidence="1">Belongs to the RelE toxin family.</text>
</comment>
<dbReference type="InterPro" id="IPR007712">
    <property type="entry name" value="RelE/ParE_toxin"/>
</dbReference>
<keyword evidence="2" id="KW-1277">Toxin-antitoxin system</keyword>
<protein>
    <recommendedName>
        <fullName evidence="5">Type II toxin-antitoxin system RelE/ParE family toxin</fullName>
    </recommendedName>
</protein>
<evidence type="ECO:0008006" key="5">
    <source>
        <dbReference type="Google" id="ProtNLM"/>
    </source>
</evidence>
<dbReference type="Gene3D" id="3.30.2310.20">
    <property type="entry name" value="RelE-like"/>
    <property type="match status" value="1"/>
</dbReference>
<evidence type="ECO:0000256" key="2">
    <source>
        <dbReference type="ARBA" id="ARBA00022649"/>
    </source>
</evidence>
<organism evidence="3 4">
    <name type="scientific">Methylocystis echinoides</name>
    <dbReference type="NCBI Taxonomy" id="29468"/>
    <lineage>
        <taxon>Bacteria</taxon>
        <taxon>Pseudomonadati</taxon>
        <taxon>Pseudomonadota</taxon>
        <taxon>Alphaproteobacteria</taxon>
        <taxon>Hyphomicrobiales</taxon>
        <taxon>Methylocystaceae</taxon>
        <taxon>Methylocystis</taxon>
    </lineage>
</organism>
<keyword evidence="4" id="KW-1185">Reference proteome</keyword>
<dbReference type="Pfam" id="PF05016">
    <property type="entry name" value="ParE_toxin"/>
    <property type="match status" value="1"/>
</dbReference>